<evidence type="ECO:0000256" key="3">
    <source>
        <dbReference type="ARBA" id="ARBA00023224"/>
    </source>
</evidence>
<accession>A0A2C9D5N3</accession>
<dbReference type="Pfam" id="PF12729">
    <property type="entry name" value="4HB_MCP_1"/>
    <property type="match status" value="1"/>
</dbReference>
<evidence type="ECO:0000259" key="7">
    <source>
        <dbReference type="PROSITE" id="PS50111"/>
    </source>
</evidence>
<reference evidence="11" key="1">
    <citation type="submission" date="2017-09" db="EMBL/GenBank/DDBJ databases">
        <title>Genome sequence of Nannocystis excedens DSM 71.</title>
        <authorList>
            <person name="Blom J."/>
        </authorList>
    </citation>
    <scope>NUCLEOTIDE SEQUENCE [LARGE SCALE GENOMIC DNA]</scope>
    <source>
        <strain evidence="11">type strain: E19</strain>
    </source>
</reference>
<dbReference type="Gene3D" id="1.10.287.950">
    <property type="entry name" value="Methyl-accepting chemotaxis protein"/>
    <property type="match status" value="1"/>
</dbReference>
<dbReference type="Pfam" id="PF00015">
    <property type="entry name" value="MCPsignal"/>
    <property type="match status" value="1"/>
</dbReference>
<evidence type="ECO:0000313" key="10">
    <source>
        <dbReference type="EMBL" id="SON54825.1"/>
    </source>
</evidence>
<gene>
    <name evidence="10" type="primary">mcp3</name>
    <name evidence="10" type="ORF">HDIA_1284</name>
</gene>
<keyword evidence="2" id="KW-0997">Cell inner membrane</keyword>
<keyword evidence="6" id="KW-0472">Membrane</keyword>
<evidence type="ECO:0000256" key="6">
    <source>
        <dbReference type="SAM" id="Phobius"/>
    </source>
</evidence>
<protein>
    <submittedName>
        <fullName evidence="10">Methyl-accepting chemotaxis protein 3</fullName>
    </submittedName>
</protein>
<evidence type="ECO:0000256" key="1">
    <source>
        <dbReference type="ARBA" id="ARBA00004429"/>
    </source>
</evidence>
<feature type="transmembrane region" description="Helical" evidence="6">
    <location>
        <begin position="186"/>
        <end position="209"/>
    </location>
</feature>
<dbReference type="PROSITE" id="PS50885">
    <property type="entry name" value="HAMP"/>
    <property type="match status" value="1"/>
</dbReference>
<dbReference type="PRINTS" id="PR00260">
    <property type="entry name" value="CHEMTRNSDUCR"/>
</dbReference>
<dbReference type="CDD" id="cd06225">
    <property type="entry name" value="HAMP"/>
    <property type="match status" value="1"/>
</dbReference>
<dbReference type="InterPro" id="IPR047347">
    <property type="entry name" value="YvaQ-like_sensor"/>
</dbReference>
<dbReference type="PANTHER" id="PTHR32089">
    <property type="entry name" value="METHYL-ACCEPTING CHEMOTAXIS PROTEIN MCPB"/>
    <property type="match status" value="1"/>
</dbReference>
<comment type="similarity">
    <text evidence="4">Belongs to the methyl-accepting chemotaxis (MCP) protein family.</text>
</comment>
<dbReference type="Gene3D" id="6.10.340.10">
    <property type="match status" value="1"/>
</dbReference>
<organism evidence="10 11">
    <name type="scientific">Hartmannibacter diazotrophicus</name>
    <dbReference type="NCBI Taxonomy" id="1482074"/>
    <lineage>
        <taxon>Bacteria</taxon>
        <taxon>Pseudomonadati</taxon>
        <taxon>Pseudomonadota</taxon>
        <taxon>Alphaproteobacteria</taxon>
        <taxon>Hyphomicrobiales</taxon>
        <taxon>Pleomorphomonadaceae</taxon>
        <taxon>Hartmannibacter</taxon>
    </lineage>
</organism>
<evidence type="ECO:0000259" key="9">
    <source>
        <dbReference type="PROSITE" id="PS50885"/>
    </source>
</evidence>
<dbReference type="CDD" id="cd19411">
    <property type="entry name" value="MCP2201-like_sensor"/>
    <property type="match status" value="1"/>
</dbReference>
<dbReference type="Pfam" id="PF00672">
    <property type="entry name" value="HAMP"/>
    <property type="match status" value="1"/>
</dbReference>
<dbReference type="InterPro" id="IPR024478">
    <property type="entry name" value="HlyB_4HB_MCP"/>
</dbReference>
<dbReference type="KEGG" id="hdi:HDIA_1284"/>
<keyword evidence="2" id="KW-1003">Cell membrane</keyword>
<feature type="domain" description="T-SNARE coiled-coil homology" evidence="8">
    <location>
        <begin position="464"/>
        <end position="517"/>
    </location>
</feature>
<feature type="domain" description="Methyl-accepting transducer" evidence="7">
    <location>
        <begin position="303"/>
        <end position="532"/>
    </location>
</feature>
<dbReference type="OrthoDB" id="9814202at2"/>
<dbReference type="InterPro" id="IPR004090">
    <property type="entry name" value="Chemotax_Me-accpt_rcpt"/>
</dbReference>
<evidence type="ECO:0000256" key="2">
    <source>
        <dbReference type="ARBA" id="ARBA00022519"/>
    </source>
</evidence>
<sequence>MKLSIRNVLIGLSLVMTTLLLAFGVLSNSSIDALEARLTDVDQHWLPSVSIIHELKTSVADYRIAESTNILSSDPEQAADAQARIEKAAAEIDRDRSIVESLLTTPEERAAYDEFSALWGDYQKLHDQMMEMTAMFRVEDASLFYKQDMATAYQAMTGKLVDLGAMNGQGLQAAFAVSSDVHDRAIMLNTVMTIFGTVIGIGASAFVLFRVSRPLSGLADAIDNVAKGHYDSAIRGTARKDELGTMARAVDSFRTSLAEAEKVREEQSRRDALAAEKAREERSKIADRLMERVGGLAELFLSSSKEVQEAATNMSTTAEQTSQQARAVSQAAENASGNMQTVAASTEELAASVQEINGQVTHSATVADNAYREAETASRHVTTLADAASAIGDVVNLIKGIADQTNLLALNATIEAARAGEMGKGFAVVAQEVKQLASQTAKATDEISLKIGEMQTATGTAVASIEEIVRTIADVKEIAATIAGAVEEQGAATGEIAGNTHRAASGASQVTSNIAGVGQAAEMTGAASGHLMDLSQGLSEKAADLRAAVEGFVQELRAA</sequence>
<keyword evidence="6" id="KW-0812">Transmembrane</keyword>
<dbReference type="InterPro" id="IPR003660">
    <property type="entry name" value="HAMP_dom"/>
</dbReference>
<dbReference type="GO" id="GO:0005886">
    <property type="term" value="C:plasma membrane"/>
    <property type="evidence" value="ECO:0007669"/>
    <property type="project" value="UniProtKB-SubCell"/>
</dbReference>
<dbReference type="PANTHER" id="PTHR32089:SF112">
    <property type="entry name" value="LYSOZYME-LIKE PROTEIN-RELATED"/>
    <property type="match status" value="1"/>
</dbReference>
<dbReference type="AlphaFoldDB" id="A0A2C9D5N3"/>
<keyword evidence="3 5" id="KW-0807">Transducer</keyword>
<dbReference type="SMART" id="SM00304">
    <property type="entry name" value="HAMP"/>
    <property type="match status" value="1"/>
</dbReference>
<dbReference type="InterPro" id="IPR000727">
    <property type="entry name" value="T_SNARE_dom"/>
</dbReference>
<dbReference type="GO" id="GO:0006935">
    <property type="term" value="P:chemotaxis"/>
    <property type="evidence" value="ECO:0007669"/>
    <property type="project" value="InterPro"/>
</dbReference>
<dbReference type="PROSITE" id="PS50192">
    <property type="entry name" value="T_SNARE"/>
    <property type="match status" value="1"/>
</dbReference>
<comment type="subcellular location">
    <subcellularLocation>
        <location evidence="1">Cell inner membrane</location>
        <topology evidence="1">Multi-pass membrane protein</topology>
    </subcellularLocation>
</comment>
<dbReference type="GO" id="GO:0004888">
    <property type="term" value="F:transmembrane signaling receptor activity"/>
    <property type="evidence" value="ECO:0007669"/>
    <property type="project" value="InterPro"/>
</dbReference>
<evidence type="ECO:0000256" key="5">
    <source>
        <dbReference type="PROSITE-ProRule" id="PRU00284"/>
    </source>
</evidence>
<keyword evidence="6" id="KW-1133">Transmembrane helix</keyword>
<dbReference type="GO" id="GO:0007165">
    <property type="term" value="P:signal transduction"/>
    <property type="evidence" value="ECO:0007669"/>
    <property type="project" value="UniProtKB-KW"/>
</dbReference>
<evidence type="ECO:0000256" key="4">
    <source>
        <dbReference type="ARBA" id="ARBA00029447"/>
    </source>
</evidence>
<feature type="domain" description="HAMP" evidence="9">
    <location>
        <begin position="209"/>
        <end position="262"/>
    </location>
</feature>
<dbReference type="Proteomes" id="UP000223606">
    <property type="component" value="Chromosome 1"/>
</dbReference>
<evidence type="ECO:0000259" key="8">
    <source>
        <dbReference type="PROSITE" id="PS50192"/>
    </source>
</evidence>
<dbReference type="PROSITE" id="PS50111">
    <property type="entry name" value="CHEMOTAXIS_TRANSDUC_2"/>
    <property type="match status" value="1"/>
</dbReference>
<dbReference type="RefSeq" id="WP_099555412.1">
    <property type="nucleotide sequence ID" value="NZ_LT960614.1"/>
</dbReference>
<dbReference type="SUPFAM" id="SSF58104">
    <property type="entry name" value="Methyl-accepting chemotaxis protein (MCP) signaling domain"/>
    <property type="match status" value="1"/>
</dbReference>
<dbReference type="EMBL" id="LT960614">
    <property type="protein sequence ID" value="SON54825.1"/>
    <property type="molecule type" value="Genomic_DNA"/>
</dbReference>
<dbReference type="InterPro" id="IPR004089">
    <property type="entry name" value="MCPsignal_dom"/>
</dbReference>
<evidence type="ECO:0000313" key="11">
    <source>
        <dbReference type="Proteomes" id="UP000223606"/>
    </source>
</evidence>
<keyword evidence="11" id="KW-1185">Reference proteome</keyword>
<name>A0A2C9D5N3_9HYPH</name>
<proteinExistence type="inferred from homology"/>
<dbReference type="SMART" id="SM00283">
    <property type="entry name" value="MA"/>
    <property type="match status" value="1"/>
</dbReference>